<dbReference type="Proteomes" id="UP000274504">
    <property type="component" value="Unassembled WGS sequence"/>
</dbReference>
<organism evidence="3">
    <name type="scientific">Hymenolepis diminuta</name>
    <name type="common">Rat tapeworm</name>
    <dbReference type="NCBI Taxonomy" id="6216"/>
    <lineage>
        <taxon>Eukaryota</taxon>
        <taxon>Metazoa</taxon>
        <taxon>Spiralia</taxon>
        <taxon>Lophotrochozoa</taxon>
        <taxon>Platyhelminthes</taxon>
        <taxon>Cestoda</taxon>
        <taxon>Eucestoda</taxon>
        <taxon>Cyclophyllidea</taxon>
        <taxon>Hymenolepididae</taxon>
        <taxon>Hymenolepis</taxon>
    </lineage>
</organism>
<evidence type="ECO:0000313" key="1">
    <source>
        <dbReference type="EMBL" id="VDL64442.1"/>
    </source>
</evidence>
<dbReference type="GO" id="GO:0034975">
    <property type="term" value="P:protein folding in endoplasmic reticulum"/>
    <property type="evidence" value="ECO:0007669"/>
    <property type="project" value="TreeGrafter"/>
</dbReference>
<dbReference type="WBParaSite" id="HDID_0001096901-mRNA-1">
    <property type="protein sequence ID" value="HDID_0001096901-mRNA-1"/>
    <property type="gene ID" value="HDID_0001096901"/>
</dbReference>
<reference evidence="1 2" key="2">
    <citation type="submission" date="2018-11" db="EMBL/GenBank/DDBJ databases">
        <authorList>
            <consortium name="Pathogen Informatics"/>
        </authorList>
    </citation>
    <scope>NUCLEOTIDE SEQUENCE [LARGE SCALE GENOMIC DNA]</scope>
</reference>
<name>A0A0R3SYX3_HYMDI</name>
<evidence type="ECO:0000313" key="3">
    <source>
        <dbReference type="WBParaSite" id="HDID_0001096901-mRNA-1"/>
    </source>
</evidence>
<dbReference type="InterPro" id="IPR026895">
    <property type="entry name" value="EMC1"/>
</dbReference>
<protein>
    <submittedName>
        <fullName evidence="3">EMC1_C domain-containing protein</fullName>
    </submittedName>
</protein>
<dbReference type="STRING" id="6216.A0A0R3SYX3"/>
<dbReference type="EMBL" id="UYSG01012195">
    <property type="protein sequence ID" value="VDL64442.1"/>
    <property type="molecule type" value="Genomic_DNA"/>
</dbReference>
<sequence length="240" mass="26852">MPPALASVRPQDLIPEHGLFLYALTTQPASVSGYKLVSSGSTFTTKQIWHMHLSSDDYPQRILRAAAYPSNEHVHSIGRILGDRNVMYKYINPNLLAVMTEGVSALEGHSVISKYLVDTVGGQIIHSVVHRKAVEPTSLVVSENWVLYSVYNQRSLRNEFTVMELFEPKQTTDNLVPSPWEIMINSLLPSTSSAFLDKRDNHNYFTSLFFTPSLFVYLIHSHSSLCPSLPTFCVVGSIPI</sequence>
<dbReference type="GO" id="GO:0072546">
    <property type="term" value="C:EMC complex"/>
    <property type="evidence" value="ECO:0007669"/>
    <property type="project" value="InterPro"/>
</dbReference>
<dbReference type="PANTHER" id="PTHR21573">
    <property type="entry name" value="ER MEMBRANE PROTEIN COMPLEX SUBUNIT 1"/>
    <property type="match status" value="1"/>
</dbReference>
<accession>A0A0R3SYX3</accession>
<reference evidence="3" key="1">
    <citation type="submission" date="2017-02" db="UniProtKB">
        <authorList>
            <consortium name="WormBaseParasite"/>
        </authorList>
    </citation>
    <scope>IDENTIFICATION</scope>
</reference>
<dbReference type="AlphaFoldDB" id="A0A0R3SYX3"/>
<gene>
    <name evidence="1" type="ORF">HDID_LOCUS10966</name>
</gene>
<proteinExistence type="predicted"/>
<evidence type="ECO:0000313" key="2">
    <source>
        <dbReference type="Proteomes" id="UP000274504"/>
    </source>
</evidence>
<dbReference type="OrthoDB" id="28092at2759"/>
<dbReference type="PANTHER" id="PTHR21573:SF0">
    <property type="entry name" value="ER MEMBRANE PROTEIN COMPLEX SUBUNIT 1"/>
    <property type="match status" value="1"/>
</dbReference>